<keyword evidence="2" id="KW-0813">Transport</keyword>
<dbReference type="PANTHER" id="PTHR42718">
    <property type="entry name" value="MAJOR FACILITATOR SUPERFAMILY MULTIDRUG TRANSPORTER MFSC"/>
    <property type="match status" value="1"/>
</dbReference>
<dbReference type="GO" id="GO:0022857">
    <property type="term" value="F:transmembrane transporter activity"/>
    <property type="evidence" value="ECO:0007669"/>
    <property type="project" value="InterPro"/>
</dbReference>
<dbReference type="Proteomes" id="UP000190080">
    <property type="component" value="Unassembled WGS sequence"/>
</dbReference>
<feature type="transmembrane region" description="Helical" evidence="7">
    <location>
        <begin position="221"/>
        <end position="244"/>
    </location>
</feature>
<evidence type="ECO:0000256" key="1">
    <source>
        <dbReference type="ARBA" id="ARBA00004651"/>
    </source>
</evidence>
<dbReference type="Gene3D" id="1.20.1250.20">
    <property type="entry name" value="MFS general substrate transporter like domains"/>
    <property type="match status" value="1"/>
</dbReference>
<dbReference type="InterPro" id="IPR020846">
    <property type="entry name" value="MFS_dom"/>
</dbReference>
<dbReference type="PROSITE" id="PS50850">
    <property type="entry name" value="MFS"/>
    <property type="match status" value="1"/>
</dbReference>
<evidence type="ECO:0000256" key="5">
    <source>
        <dbReference type="ARBA" id="ARBA00022989"/>
    </source>
</evidence>
<evidence type="ECO:0000256" key="6">
    <source>
        <dbReference type="ARBA" id="ARBA00023136"/>
    </source>
</evidence>
<dbReference type="OrthoDB" id="2321349at2"/>
<dbReference type="InterPro" id="IPR036259">
    <property type="entry name" value="MFS_trans_sf"/>
</dbReference>
<dbReference type="CDD" id="cd17321">
    <property type="entry name" value="MFS_MMR_MDR_like"/>
    <property type="match status" value="1"/>
</dbReference>
<dbReference type="PANTHER" id="PTHR42718:SF46">
    <property type="entry name" value="BLR6921 PROTEIN"/>
    <property type="match status" value="1"/>
</dbReference>
<evidence type="ECO:0000256" key="3">
    <source>
        <dbReference type="ARBA" id="ARBA00022475"/>
    </source>
</evidence>
<evidence type="ECO:0000313" key="9">
    <source>
        <dbReference type="EMBL" id="OPJ64033.1"/>
    </source>
</evidence>
<sequence length="890" mass="96104">MNKNRNILAFIGLTIAAFLGTLDSTIVNIALPDITNYFNSSLNDSSWVSTIYVLALSVFLISAAKLGDQFGRKKLMIIGLILFGLSSAMCGFSNSLLFLIIIRFIQGLSGAIITPIVLPMGLEIFGKEKRQFVVGASGAIVALAAASGPPIGGLLIQYMNWQAVFFVNVPLCILAVILIILFAKESYDDTVSKKIDWLGMLLITICLFCLVFGLLKGREYGWNSLLIISLFIMSAVTLILFIFIERIAPSPMIELSLFKESTFTASSICYMITGFATMSPILIFNYFLQDVLNYSALDAAFILMTISVTAMISIPAGSMLSKKAGTRVVNFLGILILGVGCILLSRVEINTTKVIMIFNLFICGIGLGFSCQAIASSIKYLPEDKSGIGSGIINAFRQIGTCIGIALLVSLLNSGVSGAKTDIKKYAVEDIKNHKEIITPVRRELIKIVNNTDKENNFSQNSIKKKLEKKLKNNKSMLLKKSSSTDNKTLAAFYKGANSLKKGAKKAAVGQNNLNSGINHLNSGLDALYNGTSSLTAGMKTLKDSLKEVSLGSDKLYTSVSDKNKGLNKLSDGIHKLNVGTKELLKQFESNSNSKIPTLYDGIMSLSKGAQNASKGTDNYISVVNSTLYTIISNDPTSPQLLTVYKNKLLKAKTEYSSSNSKNDRAKHMNEIRMLSNLINIYTAAINPSVNNSSDFEEKLISMGKSNTSGESVVYAGSSLSSGINKLSASTKKLAAQFKKSGTLKTSIEQLANGASKLESSTGGINTLETSIGKLNNALSKFSSGADRIYEGTDNIHKGAHSALNGSGKLKKGSDKLVSASEKIESGTEQIVTGLNMLEQKDLIADEVNDIKKYKNKEITAAFDKTFFIAAMIILSMSIFGVFTDKKGRK</sequence>
<evidence type="ECO:0000313" key="10">
    <source>
        <dbReference type="Proteomes" id="UP000190080"/>
    </source>
</evidence>
<keyword evidence="10" id="KW-1185">Reference proteome</keyword>
<dbReference type="NCBIfam" id="TIGR00711">
    <property type="entry name" value="efflux_EmrB"/>
    <property type="match status" value="1"/>
</dbReference>
<evidence type="ECO:0000256" key="7">
    <source>
        <dbReference type="SAM" id="Phobius"/>
    </source>
</evidence>
<dbReference type="InterPro" id="IPR011701">
    <property type="entry name" value="MFS"/>
</dbReference>
<feature type="transmembrane region" description="Helical" evidence="7">
    <location>
        <begin position="132"/>
        <end position="151"/>
    </location>
</feature>
<feature type="transmembrane region" description="Helical" evidence="7">
    <location>
        <begin position="163"/>
        <end position="183"/>
    </location>
</feature>
<keyword evidence="5 7" id="KW-1133">Transmembrane helix</keyword>
<comment type="caution">
    <text evidence="9">The sequence shown here is derived from an EMBL/GenBank/DDBJ whole genome shotgun (WGS) entry which is preliminary data.</text>
</comment>
<feature type="domain" description="Major facilitator superfamily (MFS) profile" evidence="8">
    <location>
        <begin position="9"/>
        <end position="447"/>
    </location>
</feature>
<feature type="transmembrane region" description="Helical" evidence="7">
    <location>
        <begin position="47"/>
        <end position="64"/>
    </location>
</feature>
<dbReference type="InterPro" id="IPR004638">
    <property type="entry name" value="EmrB-like"/>
</dbReference>
<organism evidence="9 10">
    <name type="scientific">Clostridium oryzae</name>
    <dbReference type="NCBI Taxonomy" id="1450648"/>
    <lineage>
        <taxon>Bacteria</taxon>
        <taxon>Bacillati</taxon>
        <taxon>Bacillota</taxon>
        <taxon>Clostridia</taxon>
        <taxon>Eubacteriales</taxon>
        <taxon>Clostridiaceae</taxon>
        <taxon>Clostridium</taxon>
    </lineage>
</organism>
<feature type="transmembrane region" description="Helical" evidence="7">
    <location>
        <begin position="328"/>
        <end position="349"/>
    </location>
</feature>
<dbReference type="STRING" id="1450648.CLORY_09050"/>
<dbReference type="RefSeq" id="WP_079422334.1">
    <property type="nucleotide sequence ID" value="NZ_MZGV01000006.1"/>
</dbReference>
<evidence type="ECO:0000259" key="8">
    <source>
        <dbReference type="PROSITE" id="PS50850"/>
    </source>
</evidence>
<dbReference type="AlphaFoldDB" id="A0A1V4IVW3"/>
<feature type="transmembrane region" description="Helical" evidence="7">
    <location>
        <begin position="866"/>
        <end position="884"/>
    </location>
</feature>
<feature type="transmembrane region" description="Helical" evidence="7">
    <location>
        <begin position="265"/>
        <end position="288"/>
    </location>
</feature>
<keyword evidence="4 7" id="KW-0812">Transmembrane</keyword>
<comment type="subcellular location">
    <subcellularLocation>
        <location evidence="1">Cell membrane</location>
        <topology evidence="1">Multi-pass membrane protein</topology>
    </subcellularLocation>
</comment>
<accession>A0A1V4IVW3</accession>
<evidence type="ECO:0000256" key="4">
    <source>
        <dbReference type="ARBA" id="ARBA00022692"/>
    </source>
</evidence>
<dbReference type="EMBL" id="MZGV01000006">
    <property type="protein sequence ID" value="OPJ64033.1"/>
    <property type="molecule type" value="Genomic_DNA"/>
</dbReference>
<protein>
    <submittedName>
        <fullName evidence="9">Multidrug resistance protein Stp</fullName>
    </submittedName>
</protein>
<evidence type="ECO:0000256" key="2">
    <source>
        <dbReference type="ARBA" id="ARBA00022448"/>
    </source>
</evidence>
<reference evidence="9 10" key="1">
    <citation type="submission" date="2017-03" db="EMBL/GenBank/DDBJ databases">
        <title>Genome sequence of Clostridium oryzae DSM 28571.</title>
        <authorList>
            <person name="Poehlein A."/>
            <person name="Daniel R."/>
        </authorList>
    </citation>
    <scope>NUCLEOTIDE SEQUENCE [LARGE SCALE GENOMIC DNA]</scope>
    <source>
        <strain evidence="9 10">DSM 28571</strain>
    </source>
</reference>
<feature type="transmembrane region" description="Helical" evidence="7">
    <location>
        <begin position="76"/>
        <end position="102"/>
    </location>
</feature>
<dbReference type="InterPro" id="IPR011049">
    <property type="entry name" value="Serralysin-like_metalloprot_C"/>
</dbReference>
<keyword evidence="3" id="KW-1003">Cell membrane</keyword>
<dbReference type="PRINTS" id="PR01036">
    <property type="entry name" value="TCRTETB"/>
</dbReference>
<dbReference type="SUPFAM" id="SSF103473">
    <property type="entry name" value="MFS general substrate transporter"/>
    <property type="match status" value="1"/>
</dbReference>
<keyword evidence="6 7" id="KW-0472">Membrane</keyword>
<dbReference type="Gene3D" id="1.20.1720.10">
    <property type="entry name" value="Multidrug resistance protein D"/>
    <property type="match status" value="1"/>
</dbReference>
<dbReference type="SUPFAM" id="SSF101967">
    <property type="entry name" value="Adhesin YadA, collagen-binding domain"/>
    <property type="match status" value="1"/>
</dbReference>
<feature type="transmembrane region" description="Helical" evidence="7">
    <location>
        <begin position="355"/>
        <end position="375"/>
    </location>
</feature>
<feature type="transmembrane region" description="Helical" evidence="7">
    <location>
        <begin position="395"/>
        <end position="416"/>
    </location>
</feature>
<feature type="transmembrane region" description="Helical" evidence="7">
    <location>
        <begin position="294"/>
        <end position="316"/>
    </location>
</feature>
<dbReference type="Pfam" id="PF07690">
    <property type="entry name" value="MFS_1"/>
    <property type="match status" value="1"/>
</dbReference>
<gene>
    <name evidence="9" type="primary">stp_3</name>
    <name evidence="9" type="ORF">CLORY_09050</name>
</gene>
<proteinExistence type="predicted"/>
<dbReference type="GO" id="GO:0005886">
    <property type="term" value="C:plasma membrane"/>
    <property type="evidence" value="ECO:0007669"/>
    <property type="project" value="UniProtKB-SubCell"/>
</dbReference>
<feature type="transmembrane region" description="Helical" evidence="7">
    <location>
        <begin position="195"/>
        <end position="215"/>
    </location>
</feature>
<name>A0A1V4IVW3_9CLOT</name>